<evidence type="ECO:0000313" key="2">
    <source>
        <dbReference type="EMBL" id="GBG29740.1"/>
    </source>
</evidence>
<dbReference type="EMBL" id="BEYU01000065">
    <property type="protein sequence ID" value="GBG29740.1"/>
    <property type="molecule type" value="Genomic_DNA"/>
</dbReference>
<dbReference type="InterPro" id="IPR009078">
    <property type="entry name" value="Ferritin-like_SF"/>
</dbReference>
<gene>
    <name evidence="2" type="ORF">FCC1311_059612</name>
</gene>
<evidence type="ECO:0000313" key="3">
    <source>
        <dbReference type="Proteomes" id="UP000241890"/>
    </source>
</evidence>
<feature type="region of interest" description="Disordered" evidence="1">
    <location>
        <begin position="19"/>
        <end position="79"/>
    </location>
</feature>
<protein>
    <recommendedName>
        <fullName evidence="4">DUF455 family protein</fullName>
    </recommendedName>
</protein>
<dbReference type="SUPFAM" id="SSF47240">
    <property type="entry name" value="Ferritin-like"/>
    <property type="match status" value="1"/>
</dbReference>
<dbReference type="PANTHER" id="PTHR42782:SF2">
    <property type="entry name" value="3-OXOACYL-[ACYL-CARRIER-PROTEIN] SYNTHASE-LIKE PROTEIN"/>
    <property type="match status" value="1"/>
</dbReference>
<dbReference type="PANTHER" id="PTHR42782">
    <property type="entry name" value="SI:CH73-314G15.3"/>
    <property type="match status" value="1"/>
</dbReference>
<evidence type="ECO:0008006" key="4">
    <source>
        <dbReference type="Google" id="ProtNLM"/>
    </source>
</evidence>
<feature type="compositionally biased region" description="Basic and acidic residues" evidence="1">
    <location>
        <begin position="35"/>
        <end position="47"/>
    </location>
</feature>
<evidence type="ECO:0000256" key="1">
    <source>
        <dbReference type="SAM" id="MobiDB-lite"/>
    </source>
</evidence>
<sequence length="389" mass="44098">MGVLEDSSAREALFAVQLRYGSQGERSNDGQSKTGESEKQQQREQALKQKLKQKQKQKQKQQQKLTRRREPQILDGFPTRELEPFRKRWEHLIDLPEDVKALEGLSLRAAAIRCLEEANPRRKASLTLTAARLFRDGLMPLDGETSQAVPEEPGRDVETVDARAVPKRGGGGSLENRIKMVHALAHIESMAVDLSWDMVARFGFGGAQGVDFPREFYEDWVEVADDEARHFLMWESRLHDFDSAYGAMSTHAGLWDSAKETADLVENRLVVEHMVLEARGLDVAPNTFCKFNDRDDPESADMLEAIFTEEISHVGKGIRWFRFVVTGEVDEIGAVSNAPGHEQQDAACDARFKDIVLRKFHGQLKPPFHDVARERAGMPRHWYDPEHAT</sequence>
<reference evidence="2 3" key="1">
    <citation type="submission" date="2017-12" db="EMBL/GenBank/DDBJ databases">
        <title>Sequencing, de novo assembly and annotation of complete genome of a new Thraustochytrid species, strain FCC1311.</title>
        <authorList>
            <person name="Sedici K."/>
            <person name="Godart F."/>
            <person name="Aiese Cigliano R."/>
            <person name="Sanseverino W."/>
            <person name="Barakat M."/>
            <person name="Ortet P."/>
            <person name="Marechal E."/>
            <person name="Cagnac O."/>
            <person name="Amato A."/>
        </authorList>
    </citation>
    <scope>NUCLEOTIDE SEQUENCE [LARGE SCALE GENOMIC DNA]</scope>
</reference>
<proteinExistence type="predicted"/>
<dbReference type="Pfam" id="PF04305">
    <property type="entry name" value="DUF455"/>
    <property type="match status" value="1"/>
</dbReference>
<dbReference type="OrthoDB" id="426882at2759"/>
<keyword evidence="3" id="KW-1185">Reference proteome</keyword>
<comment type="caution">
    <text evidence="2">The sequence shown here is derived from an EMBL/GenBank/DDBJ whole genome shotgun (WGS) entry which is preliminary data.</text>
</comment>
<feature type="compositionally biased region" description="Basic and acidic residues" evidence="1">
    <location>
        <begin position="68"/>
        <end position="79"/>
    </location>
</feature>
<dbReference type="CDD" id="cd00657">
    <property type="entry name" value="Ferritin_like"/>
    <property type="match status" value="1"/>
</dbReference>
<organism evidence="2 3">
    <name type="scientific">Hondaea fermentalgiana</name>
    <dbReference type="NCBI Taxonomy" id="2315210"/>
    <lineage>
        <taxon>Eukaryota</taxon>
        <taxon>Sar</taxon>
        <taxon>Stramenopiles</taxon>
        <taxon>Bigyra</taxon>
        <taxon>Labyrinthulomycetes</taxon>
        <taxon>Thraustochytrida</taxon>
        <taxon>Thraustochytriidae</taxon>
        <taxon>Hondaea</taxon>
    </lineage>
</organism>
<dbReference type="Proteomes" id="UP000241890">
    <property type="component" value="Unassembled WGS sequence"/>
</dbReference>
<accession>A0A2R5GFQ6</accession>
<dbReference type="AlphaFoldDB" id="A0A2R5GFQ6"/>
<feature type="compositionally biased region" description="Basic residues" evidence="1">
    <location>
        <begin position="49"/>
        <end position="67"/>
    </location>
</feature>
<dbReference type="InParanoid" id="A0A2R5GFQ6"/>
<dbReference type="InterPro" id="IPR007402">
    <property type="entry name" value="DUF455"/>
</dbReference>
<name>A0A2R5GFQ6_9STRA</name>